<dbReference type="KEGG" id="hbu:Hbut_1269"/>
<dbReference type="eggNOG" id="arCOG05995">
    <property type="taxonomic scope" value="Archaea"/>
</dbReference>
<name>A2BM90_HYPBU</name>
<reference evidence="1 2" key="1">
    <citation type="journal article" date="2007" name="Archaea">
        <title>The genome of Hyperthermus butylicus: a sulfur-reducing, peptide fermenting, neutrophilic Crenarchaeote growing up to 108 degrees C.</title>
        <authorList>
            <person name="Brugger K."/>
            <person name="Chen L."/>
            <person name="Stark M."/>
            <person name="Zibat A."/>
            <person name="Redder P."/>
            <person name="Ruepp A."/>
            <person name="Awayez M."/>
            <person name="She Q."/>
            <person name="Garrett R.A."/>
            <person name="Klenk H.P."/>
        </authorList>
    </citation>
    <scope>NUCLEOTIDE SEQUENCE [LARGE SCALE GENOMIC DNA]</scope>
    <source>
        <strain evidence="2">DSM 5456 / JCM 9403 / PLM1-5</strain>
    </source>
</reference>
<evidence type="ECO:0000313" key="2">
    <source>
        <dbReference type="Proteomes" id="UP000002593"/>
    </source>
</evidence>
<dbReference type="GeneID" id="4781441"/>
<protein>
    <submittedName>
        <fullName evidence="1">Uncharacterized protein</fullName>
    </submittedName>
</protein>
<dbReference type="RefSeq" id="WP_011822419.1">
    <property type="nucleotide sequence ID" value="NC_008818.1"/>
</dbReference>
<dbReference type="OrthoDB" id="45542at2157"/>
<dbReference type="EMBL" id="CP000493">
    <property type="protein sequence ID" value="ABM81101.1"/>
    <property type="molecule type" value="Genomic_DNA"/>
</dbReference>
<dbReference type="AlphaFoldDB" id="A2BM90"/>
<accession>A2BM90</accession>
<organism evidence="1 2">
    <name type="scientific">Hyperthermus butylicus (strain DSM 5456 / JCM 9403 / PLM1-5)</name>
    <dbReference type="NCBI Taxonomy" id="415426"/>
    <lineage>
        <taxon>Archaea</taxon>
        <taxon>Thermoproteota</taxon>
        <taxon>Thermoprotei</taxon>
        <taxon>Desulfurococcales</taxon>
        <taxon>Pyrodictiaceae</taxon>
        <taxon>Hyperthermus</taxon>
    </lineage>
</organism>
<dbReference type="EnsemblBacteria" id="ABM81101">
    <property type="protein sequence ID" value="ABM81101"/>
    <property type="gene ID" value="Hbut_1269"/>
</dbReference>
<proteinExistence type="predicted"/>
<dbReference type="HOGENOM" id="CLU_2419986_0_0_2"/>
<sequence length="91" mass="10307">MVDYYSQRESIHVAHLEGLASTGMIKQFKVEDCEHPGMGRIVAELVDGRTYVTKCIDSRGLKKVVMYLQYASNLSRLIVEGIAEEEREEQG</sequence>
<dbReference type="STRING" id="415426.Hbut_1269"/>
<dbReference type="Proteomes" id="UP000002593">
    <property type="component" value="Chromosome"/>
</dbReference>
<evidence type="ECO:0000313" key="1">
    <source>
        <dbReference type="EMBL" id="ABM81101.1"/>
    </source>
</evidence>
<keyword evidence="2" id="KW-1185">Reference proteome</keyword>
<gene>
    <name evidence="1" type="ordered locus">Hbut_1269</name>
</gene>